<dbReference type="EMBL" id="JAGPXD010000004">
    <property type="protein sequence ID" value="KAH7358064.1"/>
    <property type="molecule type" value="Genomic_DNA"/>
</dbReference>
<dbReference type="PANTHER" id="PTHR28110:SF1">
    <property type="entry name" value="TRANSMEMBRANE PROTEIN"/>
    <property type="match status" value="1"/>
</dbReference>
<comment type="caution">
    <text evidence="1">The sequence shown here is derived from an EMBL/GenBank/DDBJ whole genome shotgun (WGS) entry which is preliminary data.</text>
</comment>
<dbReference type="AlphaFoldDB" id="A0A8K0TAK9"/>
<evidence type="ECO:0000313" key="1">
    <source>
        <dbReference type="EMBL" id="KAH7358064.1"/>
    </source>
</evidence>
<dbReference type="PANTHER" id="PTHR28110">
    <property type="entry name" value="TRANSMEMBRANE PROTEIN"/>
    <property type="match status" value="1"/>
</dbReference>
<dbReference type="Proteomes" id="UP000813385">
    <property type="component" value="Unassembled WGS sequence"/>
</dbReference>
<reference evidence="1" key="1">
    <citation type="journal article" date="2021" name="Nat. Commun.">
        <title>Genetic determinants of endophytism in the Arabidopsis root mycobiome.</title>
        <authorList>
            <person name="Mesny F."/>
            <person name="Miyauchi S."/>
            <person name="Thiergart T."/>
            <person name="Pickel B."/>
            <person name="Atanasova L."/>
            <person name="Karlsson M."/>
            <person name="Huettel B."/>
            <person name="Barry K.W."/>
            <person name="Haridas S."/>
            <person name="Chen C."/>
            <person name="Bauer D."/>
            <person name="Andreopoulos W."/>
            <person name="Pangilinan J."/>
            <person name="LaButti K."/>
            <person name="Riley R."/>
            <person name="Lipzen A."/>
            <person name="Clum A."/>
            <person name="Drula E."/>
            <person name="Henrissat B."/>
            <person name="Kohler A."/>
            <person name="Grigoriev I.V."/>
            <person name="Martin F.M."/>
            <person name="Hacquard S."/>
        </authorList>
    </citation>
    <scope>NUCLEOTIDE SEQUENCE</scope>
    <source>
        <strain evidence="1">MPI-CAGE-AT-0016</strain>
    </source>
</reference>
<name>A0A8K0TAK9_9PEZI</name>
<dbReference type="InterPro" id="IPR055323">
    <property type="entry name" value="C57A10.07/YOR238W"/>
</dbReference>
<accession>A0A8K0TAK9</accession>
<dbReference type="OrthoDB" id="4347at2759"/>
<dbReference type="GO" id="GO:0005737">
    <property type="term" value="C:cytoplasm"/>
    <property type="evidence" value="ECO:0007669"/>
    <property type="project" value="TreeGrafter"/>
</dbReference>
<keyword evidence="2" id="KW-1185">Reference proteome</keyword>
<gene>
    <name evidence="1" type="ORF">B0T11DRAFT_99380</name>
</gene>
<evidence type="ECO:0000313" key="2">
    <source>
        <dbReference type="Proteomes" id="UP000813385"/>
    </source>
</evidence>
<organism evidence="1 2">
    <name type="scientific">Plectosphaerella cucumerina</name>
    <dbReference type="NCBI Taxonomy" id="40658"/>
    <lineage>
        <taxon>Eukaryota</taxon>
        <taxon>Fungi</taxon>
        <taxon>Dikarya</taxon>
        <taxon>Ascomycota</taxon>
        <taxon>Pezizomycotina</taxon>
        <taxon>Sordariomycetes</taxon>
        <taxon>Hypocreomycetidae</taxon>
        <taxon>Glomerellales</taxon>
        <taxon>Plectosphaerellaceae</taxon>
        <taxon>Plectosphaerella</taxon>
    </lineage>
</organism>
<proteinExistence type="predicted"/>
<sequence length="255" mass="28313">MTLAPSHLIVLCCHGIWLGGPSKGHDESEWLIADFQSGETPTFIDHIKASLRLLEADPEALLVISGGPTRKETRLSEAESYKNLALANELFTILDSRPSIEGRIILDERALDSYHNILFSLATFWNHAETWPAHITIVSHGFKRERIVDGHCAAIAFPMSQVSYLGIDPPGMIGGDEASKQDAMAGERRTVDEWTRDPHGRGAALAGKRTRRNVWGVKQTLFETVEERARSGLVTRQLEVGEEILVDDAIRPWAI</sequence>
<protein>
    <submittedName>
        <fullName evidence="1">DUF218 domain-containing protein</fullName>
    </submittedName>
</protein>